<keyword evidence="1" id="KW-0472">Membrane</keyword>
<keyword evidence="1" id="KW-0812">Transmembrane</keyword>
<dbReference type="InterPro" id="IPR002798">
    <property type="entry name" value="SpoIIM-like"/>
</dbReference>
<dbReference type="InterPro" id="IPR014196">
    <property type="entry name" value="SpoIIM"/>
</dbReference>
<feature type="transmembrane region" description="Helical" evidence="1">
    <location>
        <begin position="177"/>
        <end position="201"/>
    </location>
</feature>
<reference evidence="3" key="1">
    <citation type="journal article" date="2019" name="Int. J. Syst. Evol. Microbiol.">
        <title>The Global Catalogue of Microorganisms (GCM) 10K type strain sequencing project: providing services to taxonomists for standard genome sequencing and annotation.</title>
        <authorList>
            <consortium name="The Broad Institute Genomics Platform"/>
            <consortium name="The Broad Institute Genome Sequencing Center for Infectious Disease"/>
            <person name="Wu L."/>
            <person name="Ma J."/>
        </authorList>
    </citation>
    <scope>NUCLEOTIDE SEQUENCE [LARGE SCALE GENOMIC DNA]</scope>
    <source>
        <strain evidence="3">KCTC 33676</strain>
    </source>
</reference>
<proteinExistence type="predicted"/>
<accession>A0ABW5REK0</accession>
<dbReference type="EMBL" id="JBHUMM010000043">
    <property type="protein sequence ID" value="MFD2672824.1"/>
    <property type="molecule type" value="Genomic_DNA"/>
</dbReference>
<evidence type="ECO:0000313" key="3">
    <source>
        <dbReference type="Proteomes" id="UP001597497"/>
    </source>
</evidence>
<keyword evidence="3" id="KW-1185">Reference proteome</keyword>
<gene>
    <name evidence="2" type="primary">spoIIM</name>
    <name evidence="2" type="ORF">ACFSUC_14745</name>
</gene>
<name>A0ABW5REK0_9BACL</name>
<dbReference type="Pfam" id="PF01944">
    <property type="entry name" value="SpoIIM"/>
    <property type="match status" value="1"/>
</dbReference>
<feature type="transmembrane region" description="Helical" evidence="1">
    <location>
        <begin position="83"/>
        <end position="116"/>
    </location>
</feature>
<organism evidence="2 3">
    <name type="scientific">Marinicrinis sediminis</name>
    <dbReference type="NCBI Taxonomy" id="1652465"/>
    <lineage>
        <taxon>Bacteria</taxon>
        <taxon>Bacillati</taxon>
        <taxon>Bacillota</taxon>
        <taxon>Bacilli</taxon>
        <taxon>Bacillales</taxon>
        <taxon>Paenibacillaceae</taxon>
    </lineage>
</organism>
<dbReference type="RefSeq" id="WP_379930385.1">
    <property type="nucleotide sequence ID" value="NZ_JBHUMM010000043.1"/>
</dbReference>
<sequence length="214" mass="23904">MNMPLQMKKLLQDYMPLTVFVSVLFVMGIVFGALLVNALSLEQKQEMFRYVGSFFHSIDQGTEGSKTESFQHIFGMHLKWMLLIWVLGLSVIGLPLVLVLNFLKGVLVGFTVGFFVSQWSWKGMVFAMAAVAPQNIVIIPSFILSSVFAILFSIYLIRNRLMQKKGNISQAFMQYSIGVLALTGVLLLASLLEVFCSPYFIEWATPVLSLSGAN</sequence>
<keyword evidence="1" id="KW-1133">Transmembrane helix</keyword>
<protein>
    <submittedName>
        <fullName evidence="2">Stage II sporulation protein M</fullName>
    </submittedName>
</protein>
<evidence type="ECO:0000313" key="2">
    <source>
        <dbReference type="EMBL" id="MFD2672824.1"/>
    </source>
</evidence>
<feature type="transmembrane region" description="Helical" evidence="1">
    <location>
        <begin position="136"/>
        <end position="157"/>
    </location>
</feature>
<feature type="transmembrane region" description="Helical" evidence="1">
    <location>
        <begin position="20"/>
        <end position="39"/>
    </location>
</feature>
<dbReference type="Proteomes" id="UP001597497">
    <property type="component" value="Unassembled WGS sequence"/>
</dbReference>
<dbReference type="NCBIfam" id="TIGR02831">
    <property type="entry name" value="spo_II_M"/>
    <property type="match status" value="1"/>
</dbReference>
<comment type="caution">
    <text evidence="2">The sequence shown here is derived from an EMBL/GenBank/DDBJ whole genome shotgun (WGS) entry which is preliminary data.</text>
</comment>
<evidence type="ECO:0000256" key="1">
    <source>
        <dbReference type="SAM" id="Phobius"/>
    </source>
</evidence>
<dbReference type="PIRSF" id="PIRSF038973">
    <property type="entry name" value="SpoIIM"/>
    <property type="match status" value="1"/>
</dbReference>